<proteinExistence type="predicted"/>
<accession>A0AAX3DYQ5</accession>
<sequence length="114" mass="12455">MDQRSMGRITIAAATLGLGLAVSLPATVPAGAQQTVATTSRPAADRLTDVSSQERVRRAPRRVPVYPRDEGDDVIPRYNPGPNAVRDCTASYVQEYRPSGTVIVPRMNCFWRRG</sequence>
<organism evidence="3 4">
    <name type="scientific">Rhodopseudomonas palustris</name>
    <dbReference type="NCBI Taxonomy" id="1076"/>
    <lineage>
        <taxon>Bacteria</taxon>
        <taxon>Pseudomonadati</taxon>
        <taxon>Pseudomonadota</taxon>
        <taxon>Alphaproteobacteria</taxon>
        <taxon>Hyphomicrobiales</taxon>
        <taxon>Nitrobacteraceae</taxon>
        <taxon>Rhodopseudomonas</taxon>
    </lineage>
</organism>
<reference evidence="3" key="1">
    <citation type="journal article" date="2022" name="Biol. Control">
        <title>In silico genomic analysis of Rhodopseudomonas palustris strains revealed potential biocontrol agents and crop yield enhancers.</title>
        <authorList>
            <person name="Surachat K."/>
            <person name="Kantachote D."/>
            <person name="Deachamag P."/>
            <person name="Wonglapsuwan M."/>
        </authorList>
    </citation>
    <scope>NUCLEOTIDE SEQUENCE</scope>
    <source>
        <strain evidence="3">TLS06</strain>
    </source>
</reference>
<gene>
    <name evidence="3" type="ORF">KQX62_01225</name>
</gene>
<dbReference type="EMBL" id="CP076676">
    <property type="protein sequence ID" value="UYO39958.1"/>
    <property type="molecule type" value="Genomic_DNA"/>
</dbReference>
<feature type="signal peptide" evidence="2">
    <location>
        <begin position="1"/>
        <end position="32"/>
    </location>
</feature>
<keyword evidence="2" id="KW-0732">Signal</keyword>
<feature type="compositionally biased region" description="Basic and acidic residues" evidence="1">
    <location>
        <begin position="43"/>
        <end position="57"/>
    </location>
</feature>
<feature type="chain" id="PRO_5043388021" evidence="2">
    <location>
        <begin position="33"/>
        <end position="114"/>
    </location>
</feature>
<evidence type="ECO:0000256" key="1">
    <source>
        <dbReference type="SAM" id="MobiDB-lite"/>
    </source>
</evidence>
<evidence type="ECO:0000256" key="2">
    <source>
        <dbReference type="SAM" id="SignalP"/>
    </source>
</evidence>
<protein>
    <submittedName>
        <fullName evidence="3">Uncharacterized protein</fullName>
    </submittedName>
</protein>
<dbReference type="AlphaFoldDB" id="A0AAX3DYQ5"/>
<dbReference type="Proteomes" id="UP001163166">
    <property type="component" value="Chromosome"/>
</dbReference>
<evidence type="ECO:0000313" key="4">
    <source>
        <dbReference type="Proteomes" id="UP001163166"/>
    </source>
</evidence>
<feature type="region of interest" description="Disordered" evidence="1">
    <location>
        <begin position="35"/>
        <end position="60"/>
    </location>
</feature>
<dbReference type="RefSeq" id="WP_264075106.1">
    <property type="nucleotide sequence ID" value="NZ_CP076676.1"/>
</dbReference>
<evidence type="ECO:0000313" key="3">
    <source>
        <dbReference type="EMBL" id="UYO39958.1"/>
    </source>
</evidence>
<name>A0AAX3DYQ5_RHOPL</name>